<dbReference type="Pfam" id="PF18962">
    <property type="entry name" value="Por_Secre_tail"/>
    <property type="match status" value="1"/>
</dbReference>
<name>A0ABV9HWW3_9FLAO</name>
<reference evidence="6" key="1">
    <citation type="journal article" date="2019" name="Int. J. Syst. Evol. Microbiol.">
        <title>The Global Catalogue of Microorganisms (GCM) 10K type strain sequencing project: providing services to taxonomists for standard genome sequencing and annotation.</title>
        <authorList>
            <consortium name="The Broad Institute Genomics Platform"/>
            <consortium name="The Broad Institute Genome Sequencing Center for Infectious Disease"/>
            <person name="Wu L."/>
            <person name="Ma J."/>
        </authorList>
    </citation>
    <scope>NUCLEOTIDE SEQUENCE [LARGE SCALE GENOMIC DNA]</scope>
    <source>
        <strain evidence="6">YJ-61-S</strain>
    </source>
</reference>
<proteinExistence type="predicted"/>
<evidence type="ECO:0000256" key="3">
    <source>
        <dbReference type="SAM" id="SignalP"/>
    </source>
</evidence>
<dbReference type="PROSITE" id="PS50825">
    <property type="entry name" value="HYR"/>
    <property type="match status" value="3"/>
</dbReference>
<feature type="chain" id="PRO_5045298456" evidence="3">
    <location>
        <begin position="21"/>
        <end position="781"/>
    </location>
</feature>
<dbReference type="RefSeq" id="WP_379979188.1">
    <property type="nucleotide sequence ID" value="NZ_JBHSFV010000007.1"/>
</dbReference>
<dbReference type="Gene3D" id="2.60.40.10">
    <property type="entry name" value="Immunoglobulins"/>
    <property type="match status" value="1"/>
</dbReference>
<organism evidence="5 6">
    <name type="scientific">Dokdonia ponticola</name>
    <dbReference type="NCBI Taxonomy" id="2041041"/>
    <lineage>
        <taxon>Bacteria</taxon>
        <taxon>Pseudomonadati</taxon>
        <taxon>Bacteroidota</taxon>
        <taxon>Flavobacteriia</taxon>
        <taxon>Flavobacteriales</taxon>
        <taxon>Flavobacteriaceae</taxon>
        <taxon>Dokdonia</taxon>
    </lineage>
</organism>
<feature type="domain" description="HYR" evidence="4">
    <location>
        <begin position="606"/>
        <end position="693"/>
    </location>
</feature>
<feature type="domain" description="HYR" evidence="4">
    <location>
        <begin position="292"/>
        <end position="373"/>
    </location>
</feature>
<dbReference type="Pfam" id="PF02494">
    <property type="entry name" value="HYR"/>
    <property type="match status" value="3"/>
</dbReference>
<feature type="domain" description="HYR" evidence="4">
    <location>
        <begin position="449"/>
        <end position="530"/>
    </location>
</feature>
<dbReference type="PANTHER" id="PTHR24273:SF32">
    <property type="entry name" value="HYALIN"/>
    <property type="match status" value="1"/>
</dbReference>
<evidence type="ECO:0000259" key="4">
    <source>
        <dbReference type="PROSITE" id="PS50825"/>
    </source>
</evidence>
<evidence type="ECO:0000256" key="1">
    <source>
        <dbReference type="ARBA" id="ARBA00022729"/>
    </source>
</evidence>
<feature type="signal peptide" evidence="3">
    <location>
        <begin position="1"/>
        <end position="20"/>
    </location>
</feature>
<comment type="caution">
    <text evidence="5">The sequence shown here is derived from an EMBL/GenBank/DDBJ whole genome shotgun (WGS) entry which is preliminary data.</text>
</comment>
<dbReference type="EMBL" id="JBHSFV010000007">
    <property type="protein sequence ID" value="MFC4634687.1"/>
    <property type="molecule type" value="Genomic_DNA"/>
</dbReference>
<evidence type="ECO:0000313" key="6">
    <source>
        <dbReference type="Proteomes" id="UP001596043"/>
    </source>
</evidence>
<evidence type="ECO:0000313" key="5">
    <source>
        <dbReference type="EMBL" id="MFC4634687.1"/>
    </source>
</evidence>
<keyword evidence="6" id="KW-1185">Reference proteome</keyword>
<dbReference type="Proteomes" id="UP001596043">
    <property type="component" value="Unassembled WGS sequence"/>
</dbReference>
<keyword evidence="1 3" id="KW-0732">Signal</keyword>
<evidence type="ECO:0000256" key="2">
    <source>
        <dbReference type="ARBA" id="ARBA00022737"/>
    </source>
</evidence>
<protein>
    <submittedName>
        <fullName evidence="5">HYR domain-containing protein</fullName>
    </submittedName>
</protein>
<dbReference type="InterPro" id="IPR003410">
    <property type="entry name" value="HYR_dom"/>
</dbReference>
<dbReference type="PANTHER" id="PTHR24273">
    <property type="entry name" value="FI04643P-RELATED"/>
    <property type="match status" value="1"/>
</dbReference>
<dbReference type="InterPro" id="IPR013783">
    <property type="entry name" value="Ig-like_fold"/>
</dbReference>
<gene>
    <name evidence="5" type="ORF">ACFO3O_12255</name>
</gene>
<accession>A0ABV9HWW3</accession>
<keyword evidence="2" id="KW-0677">Repeat</keyword>
<dbReference type="InterPro" id="IPR026444">
    <property type="entry name" value="Secre_tail"/>
</dbReference>
<dbReference type="NCBIfam" id="TIGR04183">
    <property type="entry name" value="Por_Secre_tail"/>
    <property type="match status" value="1"/>
</dbReference>
<sequence length="781" mass="81947">MMKHFTLGIALLLAFFTMSAQDITLSFENPEITTEGPDSFYEVDVMISSDVAFGMGSGQFFLDYYSAAFGVQVDNNGAIAYERPENSLLGGEVVVDVGGTPVPLGDHYTSFISNDTTDSKVSFIWQQNASGGMYGTNVPAGTPVALVHVKIRFLPGATGEDPSVCFDAANPFDDQFFTACGPFDPLVGFDFETADCQGEPGSQIFDYTPDCSEPVVFEITCQDITAQLDENGAVTITPEAVFAGDATDPDIDTLTLDVDTFTCDAIGENTVTLTVTTVGGSSATCTAIVTVEDTLAPEALCQNVTVQLDADGNATITASQIDNGSTDNCGTVSLSSSQETFTTADVGENIVTLTVTDDSGNTATCDAIVTIVDQAFPEAICQNISVQLDANGIASITPEQVDGGSINAEVLTLDVTSFDCSNIGENTVTLTVTSVDDNSDSCTAIVTVEDTLAPEALCQNVTVQLDADGNATITASQIDNGSSDNCGTVSLSSSQEIFTTADVGENTVTLTVTDASGNTATCDAIVTIVDQSFPTAICQNISVQLDANGIASITPEQVDGGSINAEALTLDITSFDCSNIGENTVTLTVTSVDDNSDSCTAIVTVEDVIAPTVSCPDDQTIVLEEGNTTFEVPDYFATGEASAEDNCTNPIAQFSQDPLPGTLLDEDVYTVTLCATDEFGNENCCEFQLTVDDNLSVQDAIDSSLSLYPNPASNQVFISNPNGLSIDTIAIYDVRGRRVAINKSNGILNEISMDISRISNGTYFVRIEGAFGSISKQLIKR</sequence>